<protein>
    <submittedName>
        <fullName evidence="2">EAL domain-containing protein</fullName>
    </submittedName>
</protein>
<accession>A0A1E5CBJ9</accession>
<sequence>MVNNLSTRDGFEQCLRTDENGELIALFNDLVLRSVYQPIFRADTSVLGFEALIRAKTLTDEPVCPAHLFRHIEQGHPEFYHQISTDRLARVIHLRNFSRYAGQHAIFLNMLPSSAVSAISKFSNQNLMVKRLSELGIPRHHVVLEVVEHLHDDMNALSAATTQSTNNGFGIAIDDYGVKGSKEERVRLLCPNILKIDRSLLQDYMQGNIEPMIRAIALAKEVNAEVLVEGIENEGEYGAMQALDVDYFQGFYLGMPQRLSEFFEANPLELAPIIQVNHHAASPTR</sequence>
<reference evidence="2 3" key="1">
    <citation type="journal article" date="2012" name="Science">
        <title>Ecological populations of bacteria act as socially cohesive units of antibiotic production and resistance.</title>
        <authorList>
            <person name="Cordero O.X."/>
            <person name="Wildschutte H."/>
            <person name="Kirkup B."/>
            <person name="Proehl S."/>
            <person name="Ngo L."/>
            <person name="Hussain F."/>
            <person name="Le Roux F."/>
            <person name="Mincer T."/>
            <person name="Polz M.F."/>
        </authorList>
    </citation>
    <scope>NUCLEOTIDE SEQUENCE [LARGE SCALE GENOMIC DNA]</scope>
    <source>
        <strain evidence="2 3">FF-454</strain>
    </source>
</reference>
<dbReference type="CDD" id="cd01948">
    <property type="entry name" value="EAL"/>
    <property type="match status" value="1"/>
</dbReference>
<dbReference type="SMART" id="SM00052">
    <property type="entry name" value="EAL"/>
    <property type="match status" value="1"/>
</dbReference>
<dbReference type="GO" id="GO:0071111">
    <property type="term" value="F:cyclic-guanylate-specific phosphodiesterase activity"/>
    <property type="evidence" value="ECO:0007669"/>
    <property type="project" value="InterPro"/>
</dbReference>
<feature type="domain" description="EAL" evidence="1">
    <location>
        <begin position="15"/>
        <end position="270"/>
    </location>
</feature>
<dbReference type="SUPFAM" id="SSF141868">
    <property type="entry name" value="EAL domain-like"/>
    <property type="match status" value="1"/>
</dbReference>
<keyword evidence="3" id="KW-1185">Reference proteome</keyword>
<gene>
    <name evidence="2" type="ORF">A1OK_20180</name>
</gene>
<dbReference type="InterPro" id="IPR050706">
    <property type="entry name" value="Cyclic-di-GMP_PDE-like"/>
</dbReference>
<dbReference type="Proteomes" id="UP000095039">
    <property type="component" value="Unassembled WGS sequence"/>
</dbReference>
<evidence type="ECO:0000313" key="3">
    <source>
        <dbReference type="Proteomes" id="UP000095039"/>
    </source>
</evidence>
<dbReference type="Gene3D" id="3.20.20.450">
    <property type="entry name" value="EAL domain"/>
    <property type="match status" value="1"/>
</dbReference>
<comment type="caution">
    <text evidence="2">The sequence shown here is derived from an EMBL/GenBank/DDBJ whole genome shotgun (WGS) entry which is preliminary data.</text>
</comment>
<dbReference type="PANTHER" id="PTHR33121">
    <property type="entry name" value="CYCLIC DI-GMP PHOSPHODIESTERASE PDEF"/>
    <property type="match status" value="1"/>
</dbReference>
<evidence type="ECO:0000259" key="1">
    <source>
        <dbReference type="PROSITE" id="PS50883"/>
    </source>
</evidence>
<dbReference type="PROSITE" id="PS50883">
    <property type="entry name" value="EAL"/>
    <property type="match status" value="1"/>
</dbReference>
<evidence type="ECO:0000313" key="2">
    <source>
        <dbReference type="EMBL" id="OEE62903.1"/>
    </source>
</evidence>
<dbReference type="PANTHER" id="PTHR33121:SF76">
    <property type="entry name" value="SIGNALING PROTEIN"/>
    <property type="match status" value="1"/>
</dbReference>
<dbReference type="InterPro" id="IPR001633">
    <property type="entry name" value="EAL_dom"/>
</dbReference>
<name>A0A1E5CBJ9_9GAMM</name>
<dbReference type="Pfam" id="PF00563">
    <property type="entry name" value="EAL"/>
    <property type="match status" value="1"/>
</dbReference>
<dbReference type="InterPro" id="IPR035919">
    <property type="entry name" value="EAL_sf"/>
</dbReference>
<proteinExistence type="predicted"/>
<dbReference type="EMBL" id="AJWN02000032">
    <property type="protein sequence ID" value="OEE62903.1"/>
    <property type="molecule type" value="Genomic_DNA"/>
</dbReference>
<dbReference type="AlphaFoldDB" id="A0A1E5CBJ9"/>
<dbReference type="RefSeq" id="WP_016958603.1">
    <property type="nucleotide sequence ID" value="NZ_AJWN02000032.1"/>
</dbReference>
<organism evidence="2 3">
    <name type="scientific">Enterovibrio norvegicus FF-454</name>
    <dbReference type="NCBI Taxonomy" id="1185651"/>
    <lineage>
        <taxon>Bacteria</taxon>
        <taxon>Pseudomonadati</taxon>
        <taxon>Pseudomonadota</taxon>
        <taxon>Gammaproteobacteria</taxon>
        <taxon>Vibrionales</taxon>
        <taxon>Vibrionaceae</taxon>
        <taxon>Enterovibrio</taxon>
    </lineage>
</organism>